<dbReference type="InterPro" id="IPR003673">
    <property type="entry name" value="CoA-Trfase_fam_III"/>
</dbReference>
<dbReference type="InterPro" id="IPR044855">
    <property type="entry name" value="CoA-Trfase_III_dom3_sf"/>
</dbReference>
<name>E7C3B2_9BACT</name>
<dbReference type="PANTHER" id="PTHR48207">
    <property type="entry name" value="SUCCINATE--HYDROXYMETHYLGLUTARATE COA-TRANSFERASE"/>
    <property type="match status" value="1"/>
</dbReference>
<proteinExistence type="predicted"/>
<dbReference type="Gene3D" id="3.30.1540.10">
    <property type="entry name" value="formyl-coa transferase, domain 3"/>
    <property type="match status" value="1"/>
</dbReference>
<dbReference type="GO" id="GO:0008410">
    <property type="term" value="F:CoA-transferase activity"/>
    <property type="evidence" value="ECO:0007669"/>
    <property type="project" value="TreeGrafter"/>
</dbReference>
<sequence>MTKNNITRPLEGIRVIGLEQYMAGPYCTMLLADAGAEVIKIEKPNVGDPRRHMPPFAEKGDIKKAAGFMGYNRNKKSLALNLQSPEGKNIFKKLAGTADVIVENLRPGAMAKIGLTYNEIGSQNSKLIWALISGFGQLDGYRGPYSERPAFDIVTEAMSGIMHQVGFADKPPSWTIYGMADIYTGMVTSYGIMQALFMREKTGKGQLIDSAMFDNMLSLNEAMVALHSVTKQSPARGKPKNLFPRGAFKTKDGYIALNVPDNIIWERLCRTIQREDLVTDKRCKTGVERAANSEYIQKIIDDWLVQFTRAEAIEELNNNGVPTGPINTAPDIFADPHVQTRKLLMTIEDEEVGTYQFSRTPPLMSASPELPHRRSPKLGEHSEEILFELGYKSEEINKFISKGITHMPQKN</sequence>
<dbReference type="SUPFAM" id="SSF89796">
    <property type="entry name" value="CoA-transferase family III (CaiB/BaiF)"/>
    <property type="match status" value="1"/>
</dbReference>
<dbReference type="InterPro" id="IPR050483">
    <property type="entry name" value="CoA-transferase_III_domain"/>
</dbReference>
<dbReference type="PANTHER" id="PTHR48207:SF3">
    <property type="entry name" value="SUCCINATE--HYDROXYMETHYLGLUTARATE COA-TRANSFERASE"/>
    <property type="match status" value="1"/>
</dbReference>
<keyword evidence="1 3" id="KW-0808">Transferase</keyword>
<organism evidence="3">
    <name type="scientific">uncultured nuHF2 cluster bacterium HF0130_29D04</name>
    <dbReference type="NCBI Taxonomy" id="723587"/>
    <lineage>
        <taxon>Bacteria</taxon>
        <taxon>environmental samples</taxon>
    </lineage>
</organism>
<evidence type="ECO:0000256" key="2">
    <source>
        <dbReference type="SAM" id="MobiDB-lite"/>
    </source>
</evidence>
<dbReference type="InterPro" id="IPR023606">
    <property type="entry name" value="CoA-Trfase_III_dom_1_sf"/>
</dbReference>
<accession>E7C3B2</accession>
<dbReference type="Gene3D" id="3.40.50.10540">
    <property type="entry name" value="Crotonobetainyl-coa:carnitine coa-transferase, domain 1"/>
    <property type="match status" value="1"/>
</dbReference>
<feature type="region of interest" description="Disordered" evidence="2">
    <location>
        <begin position="358"/>
        <end position="378"/>
    </location>
</feature>
<reference evidence="3" key="1">
    <citation type="submission" date="2010-01" db="EMBL/GenBank/DDBJ databases">
        <title>Genome fragments of uncultured bacteria from the North Pacific subtropical Gyre.</title>
        <authorList>
            <person name="Pham V.D."/>
            <person name="Delong E.F."/>
        </authorList>
    </citation>
    <scope>NUCLEOTIDE SEQUENCE</scope>
</reference>
<dbReference type="Pfam" id="PF02515">
    <property type="entry name" value="CoA_transf_3"/>
    <property type="match status" value="1"/>
</dbReference>
<dbReference type="AlphaFoldDB" id="E7C3B2"/>
<dbReference type="EMBL" id="GU567970">
    <property type="protein sequence ID" value="ADI21936.1"/>
    <property type="molecule type" value="Genomic_DNA"/>
</dbReference>
<evidence type="ECO:0000313" key="3">
    <source>
        <dbReference type="EMBL" id="ADI21936.1"/>
    </source>
</evidence>
<protein>
    <submittedName>
        <fullName evidence="3">Predicted acyl-CoA transferases/carnitine dehydratase</fullName>
    </submittedName>
</protein>
<evidence type="ECO:0000256" key="1">
    <source>
        <dbReference type="ARBA" id="ARBA00022679"/>
    </source>
</evidence>